<dbReference type="AlphaFoldDB" id="A0A2M7UW24"/>
<organism evidence="1 2">
    <name type="scientific">Candidatus Nealsonbacteria bacterium CG_4_10_14_0_2_um_filter_39_15</name>
    <dbReference type="NCBI Taxonomy" id="1974681"/>
    <lineage>
        <taxon>Bacteria</taxon>
        <taxon>Candidatus Nealsoniibacteriota</taxon>
    </lineage>
</organism>
<name>A0A2M7UW24_9BACT</name>
<dbReference type="EMBL" id="PFPA01000043">
    <property type="protein sequence ID" value="PIZ88128.1"/>
    <property type="molecule type" value="Genomic_DNA"/>
</dbReference>
<gene>
    <name evidence="1" type="ORF">COX91_01840</name>
</gene>
<sequence length="219" mass="24061">PTTKAGVSEYNDFFGLYAKSVRENRPFRPLGFIPGPAVILEFREGGEARVFAATSDVAKAIGGTIPTPWVAWDKLPEKIRKALAEQKAVVDGLGYEPSPYNLGLAKALLDGRAPTKYLAAVMPRFRYRGGDPELPFGVALLSVLEGGVLKGLKVKTYNPRGIPDVPADGVILALDELKNGRGPIQKLLRTWALMETNFLSRYDRDGNRRQNSQPRPRLT</sequence>
<comment type="caution">
    <text evidence="1">The sequence shown here is derived from an EMBL/GenBank/DDBJ whole genome shotgun (WGS) entry which is preliminary data.</text>
</comment>
<dbReference type="Proteomes" id="UP000230081">
    <property type="component" value="Unassembled WGS sequence"/>
</dbReference>
<proteinExistence type="predicted"/>
<evidence type="ECO:0000313" key="1">
    <source>
        <dbReference type="EMBL" id="PIZ88128.1"/>
    </source>
</evidence>
<evidence type="ECO:0000313" key="2">
    <source>
        <dbReference type="Proteomes" id="UP000230081"/>
    </source>
</evidence>
<reference evidence="2" key="1">
    <citation type="submission" date="2017-09" db="EMBL/GenBank/DDBJ databases">
        <title>Depth-based differentiation of microbial function through sediment-hosted aquifers and enrichment of novel symbionts in the deep terrestrial subsurface.</title>
        <authorList>
            <person name="Probst A.J."/>
            <person name="Ladd B."/>
            <person name="Jarett J.K."/>
            <person name="Geller-Mcgrath D.E."/>
            <person name="Sieber C.M.K."/>
            <person name="Emerson J.B."/>
            <person name="Anantharaman K."/>
            <person name="Thomas B.C."/>
            <person name="Malmstrom R."/>
            <person name="Stieglmeier M."/>
            <person name="Klingl A."/>
            <person name="Woyke T."/>
            <person name="Ryan C.M."/>
            <person name="Banfield J.F."/>
        </authorList>
    </citation>
    <scope>NUCLEOTIDE SEQUENCE [LARGE SCALE GENOMIC DNA]</scope>
</reference>
<feature type="non-terminal residue" evidence="1">
    <location>
        <position position="1"/>
    </location>
</feature>
<accession>A0A2M7UW24</accession>
<protein>
    <submittedName>
        <fullName evidence="1">Uncharacterized protein</fullName>
    </submittedName>
</protein>